<dbReference type="Proteomes" id="UP000706580">
    <property type="component" value="Unassembled WGS sequence"/>
</dbReference>
<dbReference type="SUPFAM" id="SSF53098">
    <property type="entry name" value="Ribonuclease H-like"/>
    <property type="match status" value="1"/>
</dbReference>
<dbReference type="Gene3D" id="1.10.10.10">
    <property type="entry name" value="Winged helix-like DNA-binding domain superfamily/Winged helix DNA-binding domain"/>
    <property type="match status" value="1"/>
</dbReference>
<comment type="caution">
    <text evidence="3">The sequence shown here is derived from an EMBL/GenBank/DDBJ whole genome shotgun (WGS) entry which is preliminary data.</text>
</comment>
<dbReference type="EMBL" id="JADMNK010000026">
    <property type="protein sequence ID" value="MBZ0060724.1"/>
    <property type="molecule type" value="Genomic_DNA"/>
</dbReference>
<gene>
    <name evidence="3" type="ORF">ITX56_23620</name>
</gene>
<reference evidence="3 4" key="1">
    <citation type="submission" date="2020-11" db="EMBL/GenBank/DDBJ databases">
        <title>Draft Genome of Enterobacter sp. strain EMC7.</title>
        <authorList>
            <person name="Barman P."/>
            <person name="Sinha S."/>
            <person name="Sen S."/>
            <person name="Chakraborty R."/>
        </authorList>
    </citation>
    <scope>NUCLEOTIDE SEQUENCE [LARGE SCALE GENOMIC DNA]</scope>
    <source>
        <strain evidence="3 4">EMC7</strain>
    </source>
</reference>
<dbReference type="SUPFAM" id="SSF46689">
    <property type="entry name" value="Homeodomain-like"/>
    <property type="match status" value="1"/>
</dbReference>
<protein>
    <submittedName>
        <fullName evidence="3">IS3 family transposase</fullName>
    </submittedName>
</protein>
<dbReference type="SUPFAM" id="SSF48295">
    <property type="entry name" value="TrpR-like"/>
    <property type="match status" value="1"/>
</dbReference>
<dbReference type="InterPro" id="IPR012337">
    <property type="entry name" value="RNaseH-like_sf"/>
</dbReference>
<organism evidence="3 4">
    <name type="scientific">Leclercia barmai</name>
    <dbReference type="NCBI Taxonomy" id="2785629"/>
    <lineage>
        <taxon>Bacteria</taxon>
        <taxon>Pseudomonadati</taxon>
        <taxon>Pseudomonadota</taxon>
        <taxon>Gammaproteobacteria</taxon>
        <taxon>Enterobacterales</taxon>
        <taxon>Enterobacteriaceae</taxon>
        <taxon>Leclercia</taxon>
    </lineage>
</organism>
<dbReference type="PROSITE" id="PS50994">
    <property type="entry name" value="INTEGRASE"/>
    <property type="match status" value="1"/>
</dbReference>
<keyword evidence="4" id="KW-1185">Reference proteome</keyword>
<evidence type="ECO:0000313" key="4">
    <source>
        <dbReference type="Proteomes" id="UP000706580"/>
    </source>
</evidence>
<feature type="domain" description="Integrase catalytic" evidence="2">
    <location>
        <begin position="287"/>
        <end position="449"/>
    </location>
</feature>
<dbReference type="InterPro" id="IPR036388">
    <property type="entry name" value="WH-like_DNA-bd_sf"/>
</dbReference>
<dbReference type="InterPro" id="IPR050900">
    <property type="entry name" value="Transposase_IS3/IS150/IS904"/>
</dbReference>
<dbReference type="PANTHER" id="PTHR46889:SF4">
    <property type="entry name" value="TRANSPOSASE INSO FOR INSERTION SEQUENCE ELEMENT IS911B-RELATED"/>
    <property type="match status" value="1"/>
</dbReference>
<feature type="region of interest" description="Disordered" evidence="1">
    <location>
        <begin position="107"/>
        <end position="129"/>
    </location>
</feature>
<dbReference type="InterPro" id="IPR055247">
    <property type="entry name" value="InsJ-like_HTH"/>
</dbReference>
<dbReference type="InterPro" id="IPR048020">
    <property type="entry name" value="Transpos_IS3"/>
</dbReference>
<dbReference type="InterPro" id="IPR036397">
    <property type="entry name" value="RNaseH_sf"/>
</dbReference>
<name>A0ABS7S4J5_9ENTR</name>
<dbReference type="InterPro" id="IPR001584">
    <property type="entry name" value="Integrase_cat-core"/>
</dbReference>
<dbReference type="InterPro" id="IPR025948">
    <property type="entry name" value="HTH-like_dom"/>
</dbReference>
<dbReference type="PANTHER" id="PTHR46889">
    <property type="entry name" value="TRANSPOSASE INSF FOR INSERTION SEQUENCE IS3B-RELATED"/>
    <property type="match status" value="1"/>
</dbReference>
<dbReference type="InterPro" id="IPR010921">
    <property type="entry name" value="Trp_repressor/repl_initiator"/>
</dbReference>
<feature type="non-terminal residue" evidence="3">
    <location>
        <position position="450"/>
    </location>
</feature>
<dbReference type="Pfam" id="PF13333">
    <property type="entry name" value="rve_2"/>
    <property type="match status" value="1"/>
</dbReference>
<dbReference type="NCBIfam" id="NF033516">
    <property type="entry name" value="transpos_IS3"/>
    <property type="match status" value="1"/>
</dbReference>
<dbReference type="Pfam" id="PF13276">
    <property type="entry name" value="HTH_21"/>
    <property type="match status" value="1"/>
</dbReference>
<accession>A0ABS7S4J5</accession>
<dbReference type="Gene3D" id="3.30.420.10">
    <property type="entry name" value="Ribonuclease H-like superfamily/Ribonuclease H"/>
    <property type="match status" value="1"/>
</dbReference>
<dbReference type="RefSeq" id="WP_223075814.1">
    <property type="nucleotide sequence ID" value="NZ_JADMNK010000026.1"/>
</dbReference>
<proteinExistence type="predicted"/>
<evidence type="ECO:0000256" key="1">
    <source>
        <dbReference type="SAM" id="MobiDB-lite"/>
    </source>
</evidence>
<dbReference type="InterPro" id="IPR009057">
    <property type="entry name" value="Homeodomain-like_sf"/>
</dbReference>
<evidence type="ECO:0000259" key="2">
    <source>
        <dbReference type="PROSITE" id="PS50994"/>
    </source>
</evidence>
<dbReference type="Pfam" id="PF00665">
    <property type="entry name" value="rve"/>
    <property type="match status" value="1"/>
</dbReference>
<evidence type="ECO:0000313" key="3">
    <source>
        <dbReference type="EMBL" id="MBZ0060724.1"/>
    </source>
</evidence>
<sequence length="450" mass="52026">MKHPFHIRLAAVQHYMAGKSGIKETARLFSVGKSPLTRWLRAYRRQGNAGLEDRPARTYTAEFRLRVVRYVAKSRCSYAEASSRFAIPNESLILNWMRRYRRGGAKALHTARPGPAMSQKKYVPGAKPFSEMTPKELQRELEYLRAENAYFKKAESPEGRKCTQGAAEKTRIVQSLLTAHRLPCLLYAARLSRSTYYYHVSHPEHGTERYADAVSAMKAISQRHAQRYGYRRMTRALRDEGFELNHKTVRRLMKEHGLTCQLRRKRYRSYMPDTGLASANLLARDFSAERSGIKWCTDVTEFRAGGQKLYLSALQDLFNNEIVAWNMSTSPSQPLVCRMLHKALKAHRHSEGLVLHSDQGWAYRTPAWRLMLEKAGIVQSMSRKGNCLDNAVMENFFSHLKVEMYYRKRYGCVKELERDIKAYIRYFNTERISLKTGGLSPVAYRTQAEK</sequence>
<dbReference type="Pfam" id="PF13518">
    <property type="entry name" value="HTH_28"/>
    <property type="match status" value="2"/>
</dbReference>